<evidence type="ECO:0000256" key="3">
    <source>
        <dbReference type="ARBA" id="ARBA00022827"/>
    </source>
</evidence>
<evidence type="ECO:0000256" key="2">
    <source>
        <dbReference type="ARBA" id="ARBA00022630"/>
    </source>
</evidence>
<reference evidence="7" key="1">
    <citation type="submission" date="2019-10" db="EMBL/GenBank/DDBJ databases">
        <authorList>
            <person name="Nor Muhammad N."/>
        </authorList>
    </citation>
    <scope>NUCLEOTIDE SEQUENCE</scope>
</reference>
<dbReference type="EMBL" id="LR725776">
    <property type="protein sequence ID" value="VWO96611.1"/>
    <property type="molecule type" value="Genomic_DNA"/>
</dbReference>
<dbReference type="Pfam" id="PF07976">
    <property type="entry name" value="Phe_hydrox_dim"/>
    <property type="match status" value="1"/>
</dbReference>
<dbReference type="AlphaFoldDB" id="A0A5K1JWB6"/>
<accession>A0A5K1JWB6</accession>
<dbReference type="Gene3D" id="3.40.30.20">
    <property type="match status" value="1"/>
</dbReference>
<protein>
    <submittedName>
        <fullName evidence="7">FAD-dependent monooxygenase DEP2 )</fullName>
        <ecNumber evidence="7">1.-.-.-</ecNumber>
    </submittedName>
</protein>
<dbReference type="Gene3D" id="3.30.9.10">
    <property type="entry name" value="D-Amino Acid Oxidase, subunit A, domain 2"/>
    <property type="match status" value="1"/>
</dbReference>
<dbReference type="SUPFAM" id="SSF51905">
    <property type="entry name" value="FAD/NAD(P)-binding domain"/>
    <property type="match status" value="1"/>
</dbReference>
<dbReference type="EC" id="1.-.-.-" evidence="7"/>
<dbReference type="Gene3D" id="3.50.50.60">
    <property type="entry name" value="FAD/NAD(P)-binding domain"/>
    <property type="match status" value="3"/>
</dbReference>
<dbReference type="InterPro" id="IPR012941">
    <property type="entry name" value="Phe_hydrox_C_dim_dom"/>
</dbReference>
<feature type="domain" description="FAD-binding" evidence="5">
    <location>
        <begin position="325"/>
        <end position="357"/>
    </location>
</feature>
<dbReference type="InterPro" id="IPR002938">
    <property type="entry name" value="FAD-bd"/>
</dbReference>
<organism evidence="7">
    <name type="scientific">Ganoderma boninense</name>
    <dbReference type="NCBI Taxonomy" id="34458"/>
    <lineage>
        <taxon>Eukaryota</taxon>
        <taxon>Fungi</taxon>
        <taxon>Dikarya</taxon>
        <taxon>Basidiomycota</taxon>
        <taxon>Agaricomycotina</taxon>
        <taxon>Agaricomycetes</taxon>
        <taxon>Polyporales</taxon>
        <taxon>Polyporaceae</taxon>
        <taxon>Ganoderma</taxon>
    </lineage>
</organism>
<dbReference type="GO" id="GO:0071949">
    <property type="term" value="F:FAD binding"/>
    <property type="evidence" value="ECO:0007669"/>
    <property type="project" value="InterPro"/>
</dbReference>
<evidence type="ECO:0000259" key="5">
    <source>
        <dbReference type="Pfam" id="PF01494"/>
    </source>
</evidence>
<evidence type="ECO:0000256" key="1">
    <source>
        <dbReference type="ARBA" id="ARBA00007801"/>
    </source>
</evidence>
<dbReference type="PANTHER" id="PTHR43004">
    <property type="entry name" value="TRK SYSTEM POTASSIUM UPTAKE PROTEIN"/>
    <property type="match status" value="1"/>
</dbReference>
<dbReference type="PRINTS" id="PR00420">
    <property type="entry name" value="RNGMNOXGNASE"/>
</dbReference>
<dbReference type="SUPFAM" id="SSF52833">
    <property type="entry name" value="Thioredoxin-like"/>
    <property type="match status" value="1"/>
</dbReference>
<dbReference type="Pfam" id="PF01494">
    <property type="entry name" value="FAD_binding_3"/>
    <property type="match status" value="3"/>
</dbReference>
<gene>
    <name evidence="7" type="primary">D2E9W7</name>
</gene>
<keyword evidence="7" id="KW-0503">Monooxygenase</keyword>
<dbReference type="InterPro" id="IPR038220">
    <property type="entry name" value="PHOX_C_sf"/>
</dbReference>
<dbReference type="InterPro" id="IPR036188">
    <property type="entry name" value="FAD/NAD-bd_sf"/>
</dbReference>
<keyword evidence="2" id="KW-0285">Flavoprotein</keyword>
<evidence type="ECO:0000313" key="7">
    <source>
        <dbReference type="EMBL" id="VWO96611.1"/>
    </source>
</evidence>
<dbReference type="GO" id="GO:0016709">
    <property type="term" value="F:oxidoreductase activity, acting on paired donors, with incorporation or reduction of molecular oxygen, NAD(P)H as one donor, and incorporation of one atom of oxygen"/>
    <property type="evidence" value="ECO:0007669"/>
    <property type="project" value="UniProtKB-ARBA"/>
</dbReference>
<dbReference type="InterPro" id="IPR050641">
    <property type="entry name" value="RIFMO-like"/>
</dbReference>
<name>A0A5K1JWB6_9APHY</name>
<sequence length="597" mass="65777">MSSLPLPNNFVDVLIIGAGPAGLMCANALAHAGVKVRIVDQKVMGWLSVSSAKVHALIGQHSTTLVQKEGYAHADTAQLTRHQAGIESLFHDSMATKGLVVQRPVVPTSIELSDVASDLENPNAYPVKIPQTPSAKSCTPSAHSWVRKAFDIVMDGDQTDSIWGVVDIVPETDFPDLRSWSFVHSHSGTLMNIPREGDMVRFYIQLPDDTDFVNRATRRVDMAKASPARIMECAAKILRPFRVKQVGEPEWWTVYIIGQRVAKSYSVRDRVFIAGDACHTHSPKAGQGMNASMNDTHNLGMAPPQSLPSFLILIMANHDGGVRRWKLAYVLRGWAGMSLLKTYESERLKYAQDLINFDKKWSKLFRDKPQTEGNADGVSHEEFLGMLATSNGFMSGIGIHYEPSVIVDPRHQSCASKVVVGERMIPHDFIGAANAVPVNIHDMLPSDTRFKILVFTGDIGVEGTMSRVCALAERMDAPAGFLKRFGKGAYRDMFDVLCICATKQDKMDFTGKRPELFRSHWSKVLLDDKDMFGRGGGGYEAYGIDAAEGAIVVVRPDGFVGTVAPFEHLDDITRYFAMFLLDCSSVSEGPRKLVCKL</sequence>
<dbReference type="SUPFAM" id="SSF54373">
    <property type="entry name" value="FAD-linked reductases, C-terminal domain"/>
    <property type="match status" value="1"/>
</dbReference>
<evidence type="ECO:0000256" key="4">
    <source>
        <dbReference type="ARBA" id="ARBA00023002"/>
    </source>
</evidence>
<keyword evidence="4 7" id="KW-0560">Oxidoreductase</keyword>
<evidence type="ECO:0000259" key="6">
    <source>
        <dbReference type="Pfam" id="PF07976"/>
    </source>
</evidence>
<dbReference type="CDD" id="cd02979">
    <property type="entry name" value="PHOX_C"/>
    <property type="match status" value="1"/>
</dbReference>
<feature type="domain" description="FAD-binding" evidence="5">
    <location>
        <begin position="11"/>
        <end position="42"/>
    </location>
</feature>
<dbReference type="PANTHER" id="PTHR43004:SF20">
    <property type="entry name" value="2-MONOOXYGENASE, PUTATIVE (AFU_ORTHOLOGUE AFUA_1G13660)-RELATED"/>
    <property type="match status" value="1"/>
</dbReference>
<comment type="similarity">
    <text evidence="1">Belongs to the PheA/TfdB FAD monooxygenase family.</text>
</comment>
<feature type="domain" description="Phenol hydroxylase-like C-terminal dimerisation" evidence="6">
    <location>
        <begin position="399"/>
        <end position="581"/>
    </location>
</feature>
<proteinExistence type="inferred from homology"/>
<keyword evidence="3" id="KW-0274">FAD</keyword>
<dbReference type="InterPro" id="IPR036249">
    <property type="entry name" value="Thioredoxin-like_sf"/>
</dbReference>
<feature type="domain" description="FAD-binding" evidence="5">
    <location>
        <begin position="142"/>
        <end position="300"/>
    </location>
</feature>